<reference evidence="7" key="1">
    <citation type="submission" date="2017-01" db="EMBL/GenBank/DDBJ databases">
        <authorList>
            <person name="Mah S.A."/>
            <person name="Swanson W.J."/>
            <person name="Moy G.W."/>
            <person name="Vacquier V.D."/>
        </authorList>
    </citation>
    <scope>NUCLEOTIDE SEQUENCE</scope>
    <source>
        <tissue evidence="7">Root</tissue>
    </source>
</reference>
<keyword evidence="3" id="KW-0238">DNA-binding</keyword>
<dbReference type="InterPro" id="IPR016177">
    <property type="entry name" value="DNA-bd_dom_sf"/>
</dbReference>
<organism evidence="7">
    <name type="scientific">Taxodium sp. 'Zhongshanshan'</name>
    <dbReference type="NCBI Taxonomy" id="1867930"/>
    <lineage>
        <taxon>Eukaryota</taxon>
        <taxon>Viridiplantae</taxon>
        <taxon>Streptophyta</taxon>
        <taxon>Embryophyta</taxon>
        <taxon>Tracheophyta</taxon>
        <taxon>Spermatophyta</taxon>
        <taxon>Pinopsida</taxon>
        <taxon>Pinidae</taxon>
        <taxon>Conifers II</taxon>
        <taxon>Cupressales</taxon>
        <taxon>Cupressaceae</taxon>
        <taxon>Taxodium</taxon>
    </lineage>
</organism>
<dbReference type="InterPro" id="IPR036955">
    <property type="entry name" value="AP2/ERF_dom_sf"/>
</dbReference>
<dbReference type="SMART" id="SM00380">
    <property type="entry name" value="AP2"/>
    <property type="match status" value="1"/>
</dbReference>
<keyword evidence="5" id="KW-0539">Nucleus</keyword>
<dbReference type="GO" id="GO:0003677">
    <property type="term" value="F:DNA binding"/>
    <property type="evidence" value="ECO:0007669"/>
    <property type="project" value="UniProtKB-KW"/>
</dbReference>
<evidence type="ECO:0000256" key="1">
    <source>
        <dbReference type="ARBA" id="ARBA00004123"/>
    </source>
</evidence>
<evidence type="ECO:0000256" key="3">
    <source>
        <dbReference type="ARBA" id="ARBA00023125"/>
    </source>
</evidence>
<comment type="subcellular location">
    <subcellularLocation>
        <location evidence="1">Nucleus</location>
    </subcellularLocation>
</comment>
<accession>A0A2H4Q774</accession>
<evidence type="ECO:0000256" key="5">
    <source>
        <dbReference type="ARBA" id="ARBA00023242"/>
    </source>
</evidence>
<dbReference type="PROSITE" id="PS51032">
    <property type="entry name" value="AP2_ERF"/>
    <property type="match status" value="1"/>
</dbReference>
<gene>
    <name evidence="7" type="primary">ERF6</name>
</gene>
<dbReference type="SUPFAM" id="SSF54171">
    <property type="entry name" value="DNA-binding domain"/>
    <property type="match status" value="1"/>
</dbReference>
<sequence>MKYEYSPEEFCTPRRMKSKKATKGKRASKKGCKMLQAYERFKAGRFTKSSPALRSSAQKTSKYKGVRQRRWGRWAAEIRDPLRGVRVWLGTFNTAEEAAKAYDKAAKKFKGTSAPNNFVWSSFASRRNAGASHKKQIYDAPCTGFNSVVTRSAANAKTKPNTIESCLASSSTSFSCISEEASDVEWVPNQAPIMEASASASASLVDDFGSEDAGCSRMIECSTSCSFSSDFLPDYLDDNAYQCSSEELLVELDNCNALEDASLDLSNMEQQHDIATEDNPPLVDFFIPPISEEQCYSALESSYGDFSSHDLYFLNEFGKVFEMDHAGPVPGLLSFPDSLDLIDEGNNISGLNDLLEEENFIPSLNFDLSSETLSWINV</sequence>
<dbReference type="PRINTS" id="PR00367">
    <property type="entry name" value="ETHRSPELEMNT"/>
</dbReference>
<evidence type="ECO:0000256" key="2">
    <source>
        <dbReference type="ARBA" id="ARBA00023015"/>
    </source>
</evidence>
<dbReference type="AlphaFoldDB" id="A0A2H4Q774"/>
<keyword evidence="2" id="KW-0805">Transcription regulation</keyword>
<dbReference type="PANTHER" id="PTHR31194">
    <property type="entry name" value="SHN SHINE , DNA BINDING / TRANSCRIPTION FACTOR"/>
    <property type="match status" value="1"/>
</dbReference>
<dbReference type="InterPro" id="IPR050913">
    <property type="entry name" value="AP2/ERF_ERF"/>
</dbReference>
<evidence type="ECO:0000313" key="7">
    <source>
        <dbReference type="EMBL" id="ATX60372.1"/>
    </source>
</evidence>
<proteinExistence type="predicted"/>
<evidence type="ECO:0000259" key="6">
    <source>
        <dbReference type="PROSITE" id="PS51032"/>
    </source>
</evidence>
<protein>
    <submittedName>
        <fullName evidence="7">Ethylene-responsive transcription factor ERF6</fullName>
    </submittedName>
</protein>
<dbReference type="Pfam" id="PF00847">
    <property type="entry name" value="AP2"/>
    <property type="match status" value="1"/>
</dbReference>
<dbReference type="GO" id="GO:0003700">
    <property type="term" value="F:DNA-binding transcription factor activity"/>
    <property type="evidence" value="ECO:0007669"/>
    <property type="project" value="InterPro"/>
</dbReference>
<evidence type="ECO:0000256" key="4">
    <source>
        <dbReference type="ARBA" id="ARBA00023163"/>
    </source>
</evidence>
<dbReference type="InterPro" id="IPR001471">
    <property type="entry name" value="AP2/ERF_dom"/>
</dbReference>
<dbReference type="FunFam" id="3.30.730.10:FF:000001">
    <property type="entry name" value="Ethylene-responsive transcription factor 2"/>
    <property type="match status" value="1"/>
</dbReference>
<dbReference type="Gene3D" id="3.30.730.10">
    <property type="entry name" value="AP2/ERF domain"/>
    <property type="match status" value="1"/>
</dbReference>
<dbReference type="CDD" id="cd00018">
    <property type="entry name" value="AP2"/>
    <property type="match status" value="1"/>
</dbReference>
<feature type="domain" description="AP2/ERF" evidence="6">
    <location>
        <begin position="62"/>
        <end position="119"/>
    </location>
</feature>
<dbReference type="PANTHER" id="PTHR31194:SF140">
    <property type="entry name" value="ETHYLENE-RESPONSIVE TRANSCRIPTION FACTOR CRF2"/>
    <property type="match status" value="1"/>
</dbReference>
<name>A0A2H4Q774_9CONI</name>
<keyword evidence="4" id="KW-0804">Transcription</keyword>
<dbReference type="EMBL" id="KY463468">
    <property type="protein sequence ID" value="ATX60372.1"/>
    <property type="molecule type" value="Genomic_DNA"/>
</dbReference>
<dbReference type="GO" id="GO:0005634">
    <property type="term" value="C:nucleus"/>
    <property type="evidence" value="ECO:0007669"/>
    <property type="project" value="UniProtKB-SubCell"/>
</dbReference>